<dbReference type="Pfam" id="PF14378">
    <property type="entry name" value="PAP2_3"/>
    <property type="match status" value="1"/>
</dbReference>
<proteinExistence type="predicted"/>
<protein>
    <recommendedName>
        <fullName evidence="6">Inositolphosphotransferase Aur1/Ipt1 domain-containing protein</fullName>
    </recommendedName>
</protein>
<dbReference type="PANTHER" id="PTHR31310:SF16">
    <property type="entry name" value="INOSITOLPHOSPHOTRANSFERASE AUR1_IPT1 DOMAIN-CONTAINING PROTEIN"/>
    <property type="match status" value="1"/>
</dbReference>
<name>A0ABR3X7T2_9PEZI</name>
<gene>
    <name evidence="7" type="ORF">VTK73DRAFT_1745</name>
</gene>
<dbReference type="EMBL" id="JAZHXJ010000145">
    <property type="protein sequence ID" value="KAL1872001.1"/>
    <property type="molecule type" value="Genomic_DNA"/>
</dbReference>
<evidence type="ECO:0000259" key="6">
    <source>
        <dbReference type="Pfam" id="PF14378"/>
    </source>
</evidence>
<dbReference type="Proteomes" id="UP001586593">
    <property type="component" value="Unassembled WGS sequence"/>
</dbReference>
<keyword evidence="3 5" id="KW-1133">Transmembrane helix</keyword>
<evidence type="ECO:0000313" key="8">
    <source>
        <dbReference type="Proteomes" id="UP001586593"/>
    </source>
</evidence>
<feature type="transmembrane region" description="Helical" evidence="5">
    <location>
        <begin position="152"/>
        <end position="171"/>
    </location>
</feature>
<reference evidence="7 8" key="1">
    <citation type="journal article" date="2024" name="Commun. Biol.">
        <title>Comparative genomic analysis of thermophilic fungi reveals convergent evolutionary adaptations and gene losses.</title>
        <authorList>
            <person name="Steindorff A.S."/>
            <person name="Aguilar-Pontes M.V."/>
            <person name="Robinson A.J."/>
            <person name="Andreopoulos B."/>
            <person name="LaButti K."/>
            <person name="Kuo A."/>
            <person name="Mondo S."/>
            <person name="Riley R."/>
            <person name="Otillar R."/>
            <person name="Haridas S."/>
            <person name="Lipzen A."/>
            <person name="Grimwood J."/>
            <person name="Schmutz J."/>
            <person name="Clum A."/>
            <person name="Reid I.D."/>
            <person name="Moisan M.C."/>
            <person name="Butler G."/>
            <person name="Nguyen T.T.M."/>
            <person name="Dewar K."/>
            <person name="Conant G."/>
            <person name="Drula E."/>
            <person name="Henrissat B."/>
            <person name="Hansel C."/>
            <person name="Singer S."/>
            <person name="Hutchinson M.I."/>
            <person name="de Vries R.P."/>
            <person name="Natvig D.O."/>
            <person name="Powell A.J."/>
            <person name="Tsang A."/>
            <person name="Grigoriev I.V."/>
        </authorList>
    </citation>
    <scope>NUCLEOTIDE SEQUENCE [LARGE SCALE GENOMIC DNA]</scope>
    <source>
        <strain evidence="7 8">ATCC 24622</strain>
    </source>
</reference>
<dbReference type="InterPro" id="IPR026841">
    <property type="entry name" value="Aur1/Ipt1"/>
</dbReference>
<feature type="domain" description="Inositolphosphotransferase Aur1/Ipt1" evidence="6">
    <location>
        <begin position="118"/>
        <end position="302"/>
    </location>
</feature>
<keyword evidence="4 5" id="KW-0472">Membrane</keyword>
<evidence type="ECO:0000256" key="5">
    <source>
        <dbReference type="SAM" id="Phobius"/>
    </source>
</evidence>
<evidence type="ECO:0000256" key="2">
    <source>
        <dbReference type="ARBA" id="ARBA00022692"/>
    </source>
</evidence>
<evidence type="ECO:0000313" key="7">
    <source>
        <dbReference type="EMBL" id="KAL1872001.1"/>
    </source>
</evidence>
<keyword evidence="8" id="KW-1185">Reference proteome</keyword>
<organism evidence="7 8">
    <name type="scientific">Phialemonium thermophilum</name>
    <dbReference type="NCBI Taxonomy" id="223376"/>
    <lineage>
        <taxon>Eukaryota</taxon>
        <taxon>Fungi</taxon>
        <taxon>Dikarya</taxon>
        <taxon>Ascomycota</taxon>
        <taxon>Pezizomycotina</taxon>
        <taxon>Sordariomycetes</taxon>
        <taxon>Sordariomycetidae</taxon>
        <taxon>Cephalothecales</taxon>
        <taxon>Cephalothecaceae</taxon>
        <taxon>Phialemonium</taxon>
    </lineage>
</organism>
<evidence type="ECO:0000256" key="3">
    <source>
        <dbReference type="ARBA" id="ARBA00022989"/>
    </source>
</evidence>
<dbReference type="CDD" id="cd03386">
    <property type="entry name" value="PAP2_Aur1_like"/>
    <property type="match status" value="1"/>
</dbReference>
<comment type="subcellular location">
    <subcellularLocation>
        <location evidence="1">Membrane</location>
        <topology evidence="1">Multi-pass membrane protein</topology>
    </subcellularLocation>
</comment>
<sequence length="350" mass="39689">MGGFKDIFEPVCIVALFTAGALINSRSRRPILCQDKDAFATPKGWQSPIKRAQSPSSMVIPRLDGHILSRFLDRFPFLMEILYWNLTYWLYQLARAFSAYCIRGNDAVMATATRHALQIRDLEIHLGIAVEKPLQDAVLAHCPRLMDVLATVYYSHITVGVAFLVYCYTYLPFRRFAAIRRTLFLDNWIAFAVLTAWRTTPPRLLPYDPYGYVDVLHSGPGGSGTGSVWTNNRFQLTIAAMPSLHFGTSLFLAVSLWRFSPHAWLRAIAFLWPAAMLFTILATANHWILDAVAGVFVVAAGWRFNHLVGRLVPIEECFFRITKTERPRPGESVEVLKREMAKFEDAETLV</sequence>
<evidence type="ECO:0000256" key="1">
    <source>
        <dbReference type="ARBA" id="ARBA00004141"/>
    </source>
</evidence>
<comment type="caution">
    <text evidence="7">The sequence shown here is derived from an EMBL/GenBank/DDBJ whole genome shotgun (WGS) entry which is preliminary data.</text>
</comment>
<evidence type="ECO:0000256" key="4">
    <source>
        <dbReference type="ARBA" id="ARBA00023136"/>
    </source>
</evidence>
<accession>A0ABR3X7T2</accession>
<feature type="transmembrane region" description="Helical" evidence="5">
    <location>
        <begin position="234"/>
        <end position="256"/>
    </location>
</feature>
<feature type="transmembrane region" description="Helical" evidence="5">
    <location>
        <begin position="183"/>
        <end position="200"/>
    </location>
</feature>
<dbReference type="InterPro" id="IPR052185">
    <property type="entry name" value="IPC_Synthase-Related"/>
</dbReference>
<keyword evidence="2 5" id="KW-0812">Transmembrane</keyword>
<dbReference type="PANTHER" id="PTHR31310">
    <property type="match status" value="1"/>
</dbReference>
<feature type="transmembrane region" description="Helical" evidence="5">
    <location>
        <begin position="263"/>
        <end position="281"/>
    </location>
</feature>